<proteinExistence type="predicted"/>
<dbReference type="InterPro" id="IPR027417">
    <property type="entry name" value="P-loop_NTPase"/>
</dbReference>
<evidence type="ECO:0000313" key="3">
    <source>
        <dbReference type="Proteomes" id="UP000549457"/>
    </source>
</evidence>
<keyword evidence="2" id="KW-0547">Nucleotide-binding</keyword>
<dbReference type="GO" id="GO:0005524">
    <property type="term" value="F:ATP binding"/>
    <property type="evidence" value="ECO:0007669"/>
    <property type="project" value="UniProtKB-KW"/>
</dbReference>
<dbReference type="RefSeq" id="WP_156133934.1">
    <property type="nucleotide sequence ID" value="NZ_JACHFM010000006.1"/>
</dbReference>
<keyword evidence="3" id="KW-1185">Reference proteome</keyword>
<dbReference type="Gene3D" id="3.40.50.300">
    <property type="entry name" value="P-loop containing nucleotide triphosphate hydrolases"/>
    <property type="match status" value="1"/>
</dbReference>
<dbReference type="Pfam" id="PF13175">
    <property type="entry name" value="AAA_15"/>
    <property type="match status" value="1"/>
</dbReference>
<protein>
    <submittedName>
        <fullName evidence="2">Energy-coupling factor transporter ATP-binding protein EcfA2</fullName>
    </submittedName>
</protein>
<organism evidence="2 3">
    <name type="scientific">Amaricoccus macauensis</name>
    <dbReference type="NCBI Taxonomy" id="57001"/>
    <lineage>
        <taxon>Bacteria</taxon>
        <taxon>Pseudomonadati</taxon>
        <taxon>Pseudomonadota</taxon>
        <taxon>Alphaproteobacteria</taxon>
        <taxon>Rhodobacterales</taxon>
        <taxon>Paracoccaceae</taxon>
        <taxon>Amaricoccus</taxon>
    </lineage>
</organism>
<dbReference type="InterPro" id="IPR041685">
    <property type="entry name" value="AAA_GajA/Old/RecF-like"/>
</dbReference>
<dbReference type="PANTHER" id="PTHR43581">
    <property type="entry name" value="ATP/GTP PHOSPHATASE"/>
    <property type="match status" value="1"/>
</dbReference>
<dbReference type="Proteomes" id="UP000549457">
    <property type="component" value="Unassembled WGS sequence"/>
</dbReference>
<comment type="caution">
    <text evidence="2">The sequence shown here is derived from an EMBL/GenBank/DDBJ whole genome shotgun (WGS) entry which is preliminary data.</text>
</comment>
<gene>
    <name evidence="2" type="ORF">HNP73_004267</name>
</gene>
<name>A0A840SUC0_9RHOB</name>
<dbReference type="InterPro" id="IPR051396">
    <property type="entry name" value="Bact_Antivir_Def_Nuclease"/>
</dbReference>
<keyword evidence="2" id="KW-0067">ATP-binding</keyword>
<dbReference type="AlphaFoldDB" id="A0A840SUC0"/>
<dbReference type="PANTHER" id="PTHR43581:SF4">
    <property type="entry name" value="ATP_GTP PHOSPHATASE"/>
    <property type="match status" value="1"/>
</dbReference>
<evidence type="ECO:0000313" key="2">
    <source>
        <dbReference type="EMBL" id="MBB5224298.1"/>
    </source>
</evidence>
<accession>A0A840SUC0</accession>
<reference evidence="2 3" key="1">
    <citation type="submission" date="2020-08" db="EMBL/GenBank/DDBJ databases">
        <title>Genomic Encyclopedia of Type Strains, Phase IV (KMG-IV): sequencing the most valuable type-strain genomes for metagenomic binning, comparative biology and taxonomic classification.</title>
        <authorList>
            <person name="Goeker M."/>
        </authorList>
    </citation>
    <scope>NUCLEOTIDE SEQUENCE [LARGE SCALE GENOMIC DNA]</scope>
    <source>
        <strain evidence="2 3">DSM 101730</strain>
    </source>
</reference>
<feature type="domain" description="Endonuclease GajA/Old nuclease/RecF-like AAA" evidence="1">
    <location>
        <begin position="19"/>
        <end position="390"/>
    </location>
</feature>
<dbReference type="SUPFAM" id="SSF52540">
    <property type="entry name" value="P-loop containing nucleoside triphosphate hydrolases"/>
    <property type="match status" value="1"/>
</dbReference>
<evidence type="ECO:0000259" key="1">
    <source>
        <dbReference type="Pfam" id="PF13175"/>
    </source>
</evidence>
<dbReference type="EMBL" id="JACHFM010000006">
    <property type="protein sequence ID" value="MBB5224298.1"/>
    <property type="molecule type" value="Genomic_DNA"/>
</dbReference>
<sequence length="644" mass="70135">MTVLEVVETLVVVSGGQMMRLVGLTVENFRCYSAPVTVRFGNLTALVGRNDVGKSTLMDALAIFFETASPDKDDACKAGDPKQMRITCEFDQLPEQLVVDAEFPTTLSGEYLLSANGTLVIRKTYNGSLGTPKITAIEALADHPTAAGYSDLLTLKKAELAKRAADQGVNLDGVDKRANALVRAAIWQSCGDLKLATAAVSLDAEGSKQVWAELQQYLPTFALFKSDRASTDQDAEAQDPLKAAIREAIKAVEPKLQEVRDYVESEVKKIAAATVDKLREMDASVAETLNPVIATKKWDTLFSTSITGDEGIPLNKRGSGVKRLVLLNFFRAKAEKSAAEKSSSSVIYAIEEPETSQHPRNQRLLLNALRELSDGDGKQVIVTTHTPMLARYLDETDLRFIQRGEDGIRLISEGSEATSAEIAKSLGVLPDHNVKIFIGVEGPHDISFLKGVSRVLIAAGEDVPDLEQLELDGELIFVPLGGSNLALWASRLAPFNRPEFHICDRDNPPPGQPKYVDHMNAVNARAGCRAVATQKRELESYLHHEAICEAYALNQINIAFGVPFGDFDDVPQIVAQAVHAVNGADPWGNLDEEKRRKKESAAKRYLNNTAISRMTVDRLAVADPQNEIRGWLATISQMMVAGAA</sequence>